<feature type="domain" description="AB hydrolase-1" evidence="1">
    <location>
        <begin position="41"/>
        <end position="256"/>
    </location>
</feature>
<name>A0A4R3JFI9_9RHOB</name>
<evidence type="ECO:0000313" key="3">
    <source>
        <dbReference type="Proteomes" id="UP000295696"/>
    </source>
</evidence>
<dbReference type="InterPro" id="IPR050266">
    <property type="entry name" value="AB_hydrolase_sf"/>
</dbReference>
<dbReference type="GO" id="GO:0016020">
    <property type="term" value="C:membrane"/>
    <property type="evidence" value="ECO:0007669"/>
    <property type="project" value="TreeGrafter"/>
</dbReference>
<dbReference type="PANTHER" id="PTHR43798:SF33">
    <property type="entry name" value="HYDROLASE, PUTATIVE (AFU_ORTHOLOGUE AFUA_2G14860)-RELATED"/>
    <property type="match status" value="1"/>
</dbReference>
<dbReference type="Pfam" id="PF12697">
    <property type="entry name" value="Abhydrolase_6"/>
    <property type="match status" value="1"/>
</dbReference>
<protein>
    <submittedName>
        <fullName evidence="2">Pimeloyl-ACP methyl ester carboxylesterase</fullName>
    </submittedName>
</protein>
<keyword evidence="3" id="KW-1185">Reference proteome</keyword>
<organism evidence="2 3">
    <name type="scientific">Primorskyibacter sedentarius</name>
    <dbReference type="NCBI Taxonomy" id="745311"/>
    <lineage>
        <taxon>Bacteria</taxon>
        <taxon>Pseudomonadati</taxon>
        <taxon>Pseudomonadota</taxon>
        <taxon>Alphaproteobacteria</taxon>
        <taxon>Rhodobacterales</taxon>
        <taxon>Roseobacteraceae</taxon>
        <taxon>Primorskyibacter</taxon>
    </lineage>
</organism>
<dbReference type="InterPro" id="IPR029058">
    <property type="entry name" value="AB_hydrolase_fold"/>
</dbReference>
<dbReference type="PANTHER" id="PTHR43798">
    <property type="entry name" value="MONOACYLGLYCEROL LIPASE"/>
    <property type="match status" value="1"/>
</dbReference>
<dbReference type="SUPFAM" id="SSF53474">
    <property type="entry name" value="alpha/beta-Hydrolases"/>
    <property type="match status" value="1"/>
</dbReference>
<sequence>MSCTAPEMRSLRNGATTVTYAVTGPTHSQARTICLIASTGRGPEDFFHLATHLAAGGLRVVMPRPRGMGGSEGPLDSIDFHDLAGDAAAVLRAEMGPGGAIVTGHAYGCWIARTVAQDFPEMIDGLILLAAGAGKWPEELSQAINTAMTPDAPEAERLAALKMAFFTEDHDPRPWLQGWSGDVVRAQRAARGRTDRDSWWPSGTAPMLDIVGLQDPFRSEADRDFYLREFGPRLTLKLVNGASHALPDEKPAEVATLMLDWIGAL</sequence>
<dbReference type="Proteomes" id="UP000295696">
    <property type="component" value="Unassembled WGS sequence"/>
</dbReference>
<dbReference type="AlphaFoldDB" id="A0A4R3JFI9"/>
<proteinExistence type="predicted"/>
<dbReference type="EMBL" id="SLZU01000005">
    <property type="protein sequence ID" value="TCS64597.1"/>
    <property type="molecule type" value="Genomic_DNA"/>
</dbReference>
<dbReference type="GO" id="GO:0046464">
    <property type="term" value="P:acylglycerol catabolic process"/>
    <property type="evidence" value="ECO:0007669"/>
    <property type="project" value="TreeGrafter"/>
</dbReference>
<reference evidence="2 3" key="1">
    <citation type="submission" date="2019-03" db="EMBL/GenBank/DDBJ databases">
        <title>Genomic Encyclopedia of Type Strains, Phase IV (KMG-IV): sequencing the most valuable type-strain genomes for metagenomic binning, comparative biology and taxonomic classification.</title>
        <authorList>
            <person name="Goeker M."/>
        </authorList>
    </citation>
    <scope>NUCLEOTIDE SEQUENCE [LARGE SCALE GENOMIC DNA]</scope>
    <source>
        <strain evidence="2 3">DSM 104836</strain>
    </source>
</reference>
<evidence type="ECO:0000259" key="1">
    <source>
        <dbReference type="Pfam" id="PF12697"/>
    </source>
</evidence>
<dbReference type="InterPro" id="IPR000073">
    <property type="entry name" value="AB_hydrolase_1"/>
</dbReference>
<gene>
    <name evidence="2" type="ORF">EDD52_105158</name>
</gene>
<dbReference type="Gene3D" id="3.40.50.1820">
    <property type="entry name" value="alpha/beta hydrolase"/>
    <property type="match status" value="1"/>
</dbReference>
<evidence type="ECO:0000313" key="2">
    <source>
        <dbReference type="EMBL" id="TCS64597.1"/>
    </source>
</evidence>
<accession>A0A4R3JFI9</accession>
<dbReference type="GO" id="GO:0047372">
    <property type="term" value="F:monoacylglycerol lipase activity"/>
    <property type="evidence" value="ECO:0007669"/>
    <property type="project" value="TreeGrafter"/>
</dbReference>
<comment type="caution">
    <text evidence="2">The sequence shown here is derived from an EMBL/GenBank/DDBJ whole genome shotgun (WGS) entry which is preliminary data.</text>
</comment>
<dbReference type="RefSeq" id="WP_165907503.1">
    <property type="nucleotide sequence ID" value="NZ_SLZU01000005.1"/>
</dbReference>